<feature type="region of interest" description="Disordered" evidence="9">
    <location>
        <begin position="828"/>
        <end position="849"/>
    </location>
</feature>
<keyword evidence="3" id="KW-0336">GPI-anchor</keyword>
<evidence type="ECO:0000256" key="4">
    <source>
        <dbReference type="ARBA" id="ARBA00022729"/>
    </source>
</evidence>
<evidence type="ECO:0000313" key="12">
    <source>
        <dbReference type="EMBL" id="KAL0006443.1"/>
    </source>
</evidence>
<dbReference type="GO" id="GO:0005634">
    <property type="term" value="C:nucleus"/>
    <property type="evidence" value="ECO:0007669"/>
    <property type="project" value="TreeGrafter"/>
</dbReference>
<dbReference type="Gene3D" id="3.20.20.80">
    <property type="entry name" value="Glycosidases"/>
    <property type="match status" value="1"/>
</dbReference>
<dbReference type="GO" id="GO:0098552">
    <property type="term" value="C:side of membrane"/>
    <property type="evidence" value="ECO:0007669"/>
    <property type="project" value="UniProtKB-KW"/>
</dbReference>
<keyword evidence="4" id="KW-0732">Signal</keyword>
<dbReference type="AlphaFoldDB" id="A0AAW2D9W3"/>
<feature type="region of interest" description="Disordered" evidence="9">
    <location>
        <begin position="999"/>
        <end position="1046"/>
    </location>
</feature>
<comment type="caution">
    <text evidence="12">The sequence shown here is derived from an EMBL/GenBank/DDBJ whole genome shotgun (WGS) entry which is preliminary data.</text>
</comment>
<evidence type="ECO:0000256" key="5">
    <source>
        <dbReference type="ARBA" id="ARBA00023136"/>
    </source>
</evidence>
<feature type="compositionally biased region" description="Low complexity" evidence="9">
    <location>
        <begin position="840"/>
        <end position="849"/>
    </location>
</feature>
<dbReference type="Gene3D" id="1.20.58.1040">
    <property type="match status" value="1"/>
</dbReference>
<dbReference type="GO" id="GO:0005524">
    <property type="term" value="F:ATP binding"/>
    <property type="evidence" value="ECO:0007669"/>
    <property type="project" value="InterPro"/>
</dbReference>
<dbReference type="FunFam" id="3.30.200.20:FF:000605">
    <property type="entry name" value="Serine/threonine-protein kinase haspin-like protein"/>
    <property type="match status" value="1"/>
</dbReference>
<dbReference type="FunFam" id="1.20.58.1040:FF:000001">
    <property type="entry name" value="Glucan endo-1,3-beta-glucosidase 4"/>
    <property type="match status" value="1"/>
</dbReference>
<dbReference type="GO" id="GO:0035556">
    <property type="term" value="P:intracellular signal transduction"/>
    <property type="evidence" value="ECO:0007669"/>
    <property type="project" value="TreeGrafter"/>
</dbReference>
<keyword evidence="7" id="KW-0325">Glycoprotein</keyword>
<evidence type="ECO:0000259" key="11">
    <source>
        <dbReference type="PROSITE" id="PS50011"/>
    </source>
</evidence>
<dbReference type="SUPFAM" id="SSF51445">
    <property type="entry name" value="(Trans)glycosidases"/>
    <property type="match status" value="1"/>
</dbReference>
<dbReference type="GO" id="GO:0005886">
    <property type="term" value="C:plasma membrane"/>
    <property type="evidence" value="ECO:0007669"/>
    <property type="project" value="UniProtKB-SubCell"/>
</dbReference>
<evidence type="ECO:0000313" key="13">
    <source>
        <dbReference type="Proteomes" id="UP001459277"/>
    </source>
</evidence>
<feature type="transmembrane region" description="Helical" evidence="10">
    <location>
        <begin position="1074"/>
        <end position="1096"/>
    </location>
</feature>
<name>A0AAW2D9W3_9ROSI</name>
<proteinExistence type="predicted"/>
<dbReference type="InterPro" id="IPR000719">
    <property type="entry name" value="Prot_kinase_dom"/>
</dbReference>
<evidence type="ECO:0000256" key="1">
    <source>
        <dbReference type="ARBA" id="ARBA00004609"/>
    </source>
</evidence>
<accession>A0AAW2D9W3</accession>
<dbReference type="SUPFAM" id="SSF56112">
    <property type="entry name" value="Protein kinase-like (PK-like)"/>
    <property type="match status" value="1"/>
</dbReference>
<comment type="subcellular location">
    <subcellularLocation>
        <location evidence="1">Cell membrane</location>
        <topology evidence="1">Lipid-anchor</topology>
        <topology evidence="1">GPI-anchor</topology>
    </subcellularLocation>
</comment>
<dbReference type="Gene3D" id="3.30.200.20">
    <property type="entry name" value="Phosphorylase Kinase, domain 1"/>
    <property type="match status" value="1"/>
</dbReference>
<keyword evidence="5 10" id="KW-0472">Membrane</keyword>
<dbReference type="PANTHER" id="PTHR24419:SF18">
    <property type="entry name" value="SERINE_THREONINE-PROTEIN KINASE HASPIN"/>
    <property type="match status" value="1"/>
</dbReference>
<evidence type="ECO:0000256" key="2">
    <source>
        <dbReference type="ARBA" id="ARBA00022475"/>
    </source>
</evidence>
<dbReference type="PROSITE" id="PS50011">
    <property type="entry name" value="PROTEIN_KINASE_DOM"/>
    <property type="match status" value="1"/>
</dbReference>
<feature type="region of interest" description="Disordered" evidence="9">
    <location>
        <begin position="786"/>
        <end position="812"/>
    </location>
</feature>
<dbReference type="GO" id="GO:0009506">
    <property type="term" value="C:plasmodesma"/>
    <property type="evidence" value="ECO:0007669"/>
    <property type="project" value="UniProtKB-ARBA"/>
</dbReference>
<dbReference type="SMART" id="SM00768">
    <property type="entry name" value="X8"/>
    <property type="match status" value="1"/>
</dbReference>
<gene>
    <name evidence="12" type="ORF">SO802_014004</name>
</gene>
<keyword evidence="13" id="KW-1185">Reference proteome</keyword>
<keyword evidence="10" id="KW-1133">Transmembrane helix</keyword>
<dbReference type="Pfam" id="PF12330">
    <property type="entry name" value="Haspin_kinase"/>
    <property type="match status" value="1"/>
</dbReference>
<feature type="compositionally biased region" description="Low complexity" evidence="9">
    <location>
        <begin position="999"/>
        <end position="1044"/>
    </location>
</feature>
<evidence type="ECO:0000256" key="10">
    <source>
        <dbReference type="SAM" id="Phobius"/>
    </source>
</evidence>
<dbReference type="InterPro" id="IPR011009">
    <property type="entry name" value="Kinase-like_dom_sf"/>
</dbReference>
<dbReference type="InterPro" id="IPR012946">
    <property type="entry name" value="X8"/>
</dbReference>
<dbReference type="EMBL" id="JAZDWU010000004">
    <property type="protein sequence ID" value="KAL0006443.1"/>
    <property type="molecule type" value="Genomic_DNA"/>
</dbReference>
<evidence type="ECO:0000256" key="8">
    <source>
        <dbReference type="ARBA" id="ARBA00023288"/>
    </source>
</evidence>
<protein>
    <recommendedName>
        <fullName evidence="11">Protein kinase domain-containing protein</fullName>
    </recommendedName>
</protein>
<evidence type="ECO:0000256" key="7">
    <source>
        <dbReference type="ARBA" id="ARBA00023180"/>
    </source>
</evidence>
<evidence type="ECO:0000256" key="6">
    <source>
        <dbReference type="ARBA" id="ARBA00023157"/>
    </source>
</evidence>
<keyword evidence="10" id="KW-0812">Transmembrane</keyword>
<organism evidence="12 13">
    <name type="scientific">Lithocarpus litseifolius</name>
    <dbReference type="NCBI Taxonomy" id="425828"/>
    <lineage>
        <taxon>Eukaryota</taxon>
        <taxon>Viridiplantae</taxon>
        <taxon>Streptophyta</taxon>
        <taxon>Embryophyta</taxon>
        <taxon>Tracheophyta</taxon>
        <taxon>Spermatophyta</taxon>
        <taxon>Magnoliopsida</taxon>
        <taxon>eudicotyledons</taxon>
        <taxon>Gunneridae</taxon>
        <taxon>Pentapetalae</taxon>
        <taxon>rosids</taxon>
        <taxon>fabids</taxon>
        <taxon>Fagales</taxon>
        <taxon>Fagaceae</taxon>
        <taxon>Lithocarpus</taxon>
    </lineage>
</organism>
<keyword evidence="6" id="KW-1015">Disulfide bond</keyword>
<dbReference type="GO" id="GO:0005737">
    <property type="term" value="C:cytoplasm"/>
    <property type="evidence" value="ECO:0007669"/>
    <property type="project" value="TreeGrafter"/>
</dbReference>
<dbReference type="Gene3D" id="1.10.510.10">
    <property type="entry name" value="Transferase(Phosphotransferase) domain 1"/>
    <property type="match status" value="1"/>
</dbReference>
<reference evidence="12 13" key="1">
    <citation type="submission" date="2024-01" db="EMBL/GenBank/DDBJ databases">
        <title>A telomere-to-telomere, gap-free genome of sweet tea (Lithocarpus litseifolius).</title>
        <authorList>
            <person name="Zhou J."/>
        </authorList>
    </citation>
    <scope>NUCLEOTIDE SEQUENCE [LARGE SCALE GENOMIC DNA]</scope>
    <source>
        <strain evidence="12">Zhou-2022a</strain>
        <tissue evidence="12">Leaf</tissue>
    </source>
</reference>
<dbReference type="InterPro" id="IPR017853">
    <property type="entry name" value="GH"/>
</dbReference>
<feature type="domain" description="Protein kinase" evidence="11">
    <location>
        <begin position="164"/>
        <end position="497"/>
    </location>
</feature>
<dbReference type="GO" id="GO:0072354">
    <property type="term" value="F:histone H3T3 kinase activity"/>
    <property type="evidence" value="ECO:0007669"/>
    <property type="project" value="TreeGrafter"/>
</dbReference>
<dbReference type="GO" id="GO:0000278">
    <property type="term" value="P:mitotic cell cycle"/>
    <property type="evidence" value="ECO:0007669"/>
    <property type="project" value="TreeGrafter"/>
</dbReference>
<dbReference type="Proteomes" id="UP001459277">
    <property type="component" value="Unassembled WGS sequence"/>
</dbReference>
<dbReference type="PANTHER" id="PTHR24419">
    <property type="entry name" value="INTERLEUKIN-1 RECEPTOR-ASSOCIATED KINASE"/>
    <property type="match status" value="1"/>
</dbReference>
<keyword evidence="2" id="KW-1003">Cell membrane</keyword>
<keyword evidence="8" id="KW-0449">Lipoprotein</keyword>
<sequence length="1098" mass="118722">MDGQSNNIIIPHLSSRLEKWLLSKKLNHSVGPSSTLSKILETPAMPLEPICGDDLGSLNLRTPEKSSMKTNSQLPSVQSRSNSILVDKIVIEGDINSQKHNTASVSEGHEGCEDIEVAIKKLSLASTSASLDRDQSDPFAALLAVCGQSSPSKLKDVFSNYCEPENIIKIGEGTFGEAFKAGRYVCKIVPIDGDLRVNGEVQKRSEELIEEVILSRTLNCLRGDGSDGCNSCTTFIQTIDLKVCQGSYDGTLIKAWEDWDEKNGSENDHPKEFPEKQCYVIFVLEHGGKDLESFVLLNFDEAQSLLVQVTAALAVAEAAYEFEHRDLHWGNILLSRNGSETLQFTLEGKHMVVKTFGLLISIIDFTLSRINTGEDILFLDLSSDPYLFKGPKGDRQSETYRKMKEVTDDCWEGSGGSAVCKASKVEAYYEHADKLKTMMCLVMEYCLFSTNDNLCEAYRTPSKTKNKLTKEGTRKYPETHLTNMAKGASKCLFILFLSLFTICSSGTLVGFSCKARATATSSPTRTISFLKQNKVTLSQIRVFAADHKVLSSLSDSGVSVDLYLSKCLVGSSVNSKSSIISWLKTHVVNFLPHVNIHSIIIRGGKDYSGQIPLPVVLSTLKSIHSVLSTLHLESEVRVSVAFPLSILENLKRAHERDLQRIFGFIKKVRSYVIVEAGIDGQLSMGDQFVQSMIERVTLASSFLPDVPMVVTIKSPAVPSATEVAQFTNKVSKFLENNTRIREQVVGLYAEVSFMEDFAQKELKREEEQIFLSHSRELLSKTNLKTTLHDTFPPTPTFPTTPISTTPVIPPPDNPPTIVTVPTTNPVTITPNNPGVPPLTVPSTTPVTVPSTNPEYPPVPITNPVTTPSTVPVSQPITNPVTTYPAPSGAVPVTTPVTNPVAPPVTTNAPAIPGQSWCIARNGALETALQSALDYACGMGGADCSQIQQSGSCYNPNTLQNHASYAFNSYYQKNPVPTSCDFGGAAVIVNSNPSTGSCIFPSSSTSSSPTATATPTPTVTTIPTPTPTTSSPPDTGVSGSGTPPSVLNTSNPVSGTTVFGYENPPAANTTTSFSYGLQPFIGCIILATSFVTGKIVLDM</sequence>
<evidence type="ECO:0000256" key="3">
    <source>
        <dbReference type="ARBA" id="ARBA00022622"/>
    </source>
</evidence>
<evidence type="ECO:0000256" key="9">
    <source>
        <dbReference type="SAM" id="MobiDB-lite"/>
    </source>
</evidence>
<dbReference type="Pfam" id="PF07983">
    <property type="entry name" value="X8"/>
    <property type="match status" value="1"/>
</dbReference>